<accession>A0A914C2S9</accession>
<evidence type="ECO:0000259" key="4">
    <source>
        <dbReference type="Pfam" id="PF13873"/>
    </source>
</evidence>
<dbReference type="AlphaFoldDB" id="A0A914C2S9"/>
<comment type="subunit">
    <text evidence="1">Self-associates forming complexes of several hundred monomers.</text>
</comment>
<keyword evidence="5" id="KW-1185">Reference proteome</keyword>
<dbReference type="InterPro" id="IPR028002">
    <property type="entry name" value="Myb_DNA-bind_5"/>
</dbReference>
<dbReference type="Pfam" id="PF13873">
    <property type="entry name" value="Myb_DNA-bind_5"/>
    <property type="match status" value="1"/>
</dbReference>
<feature type="domain" description="Myb/SANT-like DNA-binding" evidence="4">
    <location>
        <begin position="15"/>
        <end position="90"/>
    </location>
</feature>
<protein>
    <recommendedName>
        <fullName evidence="2">Regulatory protein zeste</fullName>
    </recommendedName>
</protein>
<proteinExistence type="predicted"/>
<reference evidence="6" key="1">
    <citation type="submission" date="2022-11" db="UniProtKB">
        <authorList>
            <consortium name="WormBaseParasite"/>
        </authorList>
    </citation>
    <scope>IDENTIFICATION</scope>
</reference>
<name>A0A914C2S9_9BILA</name>
<sequence length="113" mass="13150">MADIQKRDKRVKNLDEKAAFLQKVFENRDLLFGKFTHQDRKITNKNKDEKWQEIFTECLNEGYNLVNGKTWKNLKDGTFARMKNITKEKLDKEAQSGSGSVFVGIIIVDMFSS</sequence>
<dbReference type="WBParaSite" id="ACRNAN_Path_155.g558.t1">
    <property type="protein sequence ID" value="ACRNAN_Path_155.g558.t1"/>
    <property type="gene ID" value="ACRNAN_Path_155.g558"/>
</dbReference>
<organism evidence="5 6">
    <name type="scientific">Acrobeloides nanus</name>
    <dbReference type="NCBI Taxonomy" id="290746"/>
    <lineage>
        <taxon>Eukaryota</taxon>
        <taxon>Metazoa</taxon>
        <taxon>Ecdysozoa</taxon>
        <taxon>Nematoda</taxon>
        <taxon>Chromadorea</taxon>
        <taxon>Rhabditida</taxon>
        <taxon>Tylenchina</taxon>
        <taxon>Cephalobomorpha</taxon>
        <taxon>Cephaloboidea</taxon>
        <taxon>Cephalobidae</taxon>
        <taxon>Acrobeloides</taxon>
    </lineage>
</organism>
<dbReference type="Proteomes" id="UP000887540">
    <property type="component" value="Unplaced"/>
</dbReference>
<evidence type="ECO:0000313" key="6">
    <source>
        <dbReference type="WBParaSite" id="ACRNAN_Path_155.g558.t1"/>
    </source>
</evidence>
<evidence type="ECO:0000256" key="1">
    <source>
        <dbReference type="ARBA" id="ARBA00011764"/>
    </source>
</evidence>
<comment type="function">
    <text evidence="3">Involved in transvection phenomena (= synapsis-dependent gene expression), where the synaptic pairing of chromosomes carrying genes with which zeste interacts influences the expression of these genes. Zeste binds to DNA and stimulates transcription from a nearby promoter.</text>
</comment>
<evidence type="ECO:0000256" key="2">
    <source>
        <dbReference type="ARBA" id="ARBA00016807"/>
    </source>
</evidence>
<evidence type="ECO:0000256" key="3">
    <source>
        <dbReference type="ARBA" id="ARBA00025466"/>
    </source>
</evidence>
<evidence type="ECO:0000313" key="5">
    <source>
        <dbReference type="Proteomes" id="UP000887540"/>
    </source>
</evidence>